<dbReference type="KEGG" id="had:CDV25_02620"/>
<keyword evidence="2" id="KW-0813">Transport</keyword>
<dbReference type="GO" id="GO:0005886">
    <property type="term" value="C:plasma membrane"/>
    <property type="evidence" value="ECO:0007669"/>
    <property type="project" value="UniProtKB-SubCell"/>
</dbReference>
<dbReference type="OrthoDB" id="9760168at2"/>
<dbReference type="GO" id="GO:0005524">
    <property type="term" value="F:ATP binding"/>
    <property type="evidence" value="ECO:0007669"/>
    <property type="project" value="UniProtKB-KW"/>
</dbReference>
<evidence type="ECO:0000313" key="12">
    <source>
        <dbReference type="EMBL" id="AWI33776.1"/>
    </source>
</evidence>
<dbReference type="PANTHER" id="PTHR43394">
    <property type="entry name" value="ATP-DEPENDENT PERMEASE MDL1, MITOCHONDRIAL"/>
    <property type="match status" value="1"/>
</dbReference>
<feature type="transmembrane region" description="Helical" evidence="9">
    <location>
        <begin position="242"/>
        <end position="261"/>
    </location>
</feature>
<dbReference type="Gene3D" id="3.40.50.300">
    <property type="entry name" value="P-loop containing nucleotide triphosphate hydrolases"/>
    <property type="match status" value="1"/>
</dbReference>
<feature type="domain" description="ABC transporter" evidence="10">
    <location>
        <begin position="329"/>
        <end position="563"/>
    </location>
</feature>
<evidence type="ECO:0000256" key="5">
    <source>
        <dbReference type="ARBA" id="ARBA00022741"/>
    </source>
</evidence>
<dbReference type="InterPro" id="IPR039421">
    <property type="entry name" value="Type_1_exporter"/>
</dbReference>
<dbReference type="CDD" id="cd18552">
    <property type="entry name" value="ABC_6TM_MsbA_like"/>
    <property type="match status" value="1"/>
</dbReference>
<sequence>MKLFFKRFYPYIKQYKLYFIYSILGTIMVALASSASAYLVKPVLDDIFIKRDQAMLVILPFLVVLAYFTKGLGAYIQTYFMNFVGQDITRRLKDILLQKMLTFEMEFFNRYRNGELFSRVTSDIGAIQGAVSNYFIEGIREGLTIIGLVAVVIYQSPKLAFFGLFIMPLALYPIVLIARKMRKTSKKMQEKNADLSAKLIEIFNNIEIIKANNGNKIELDEFSHQNKELFRLSMKTVRISELTSPLMETLGAIAVAGVIFIGGHKVIDGEITTGAFFSFVTALFMLYTPLKKVSHLYGKIQIAFVAGDRIFEILDRKEKIQDGVEVLQEKIKSIVFERVDLFYQEKQALKNINLCINEGECIALVGSSGGGKSSLVNLLLRLYDTSKGRIVINGKDIRSYTQESLRSKIAIVTQRIFIFNDSIAKNIAYNAEVDEDKVKNALKQAKIWDYVQSLPQGIYSILDEFGTNLSGGQRQRIAIARALYKNPEILILDEATSALDSKIEEELKETLVKIIKNRIVIIIAHRPSTIALANKVYFFQNGEITNSGSMEEVFEKSKAFGDV</sequence>
<dbReference type="RefSeq" id="WP_108910652.1">
    <property type="nucleotide sequence ID" value="NZ_CP021886.1"/>
</dbReference>
<evidence type="ECO:0000256" key="2">
    <source>
        <dbReference type="ARBA" id="ARBA00022448"/>
    </source>
</evidence>
<accession>A0A2U8FCA9</accession>
<protein>
    <submittedName>
        <fullName evidence="12">ABC transporter permease</fullName>
    </submittedName>
</protein>
<proteinExistence type="predicted"/>
<dbReference type="PANTHER" id="PTHR43394:SF1">
    <property type="entry name" value="ATP-BINDING CASSETTE SUB-FAMILY B MEMBER 10, MITOCHONDRIAL"/>
    <property type="match status" value="1"/>
</dbReference>
<evidence type="ECO:0000256" key="4">
    <source>
        <dbReference type="ARBA" id="ARBA00022692"/>
    </source>
</evidence>
<gene>
    <name evidence="12" type="ORF">CDV25_02620</name>
</gene>
<dbReference type="PROSITE" id="PS00211">
    <property type="entry name" value="ABC_TRANSPORTER_1"/>
    <property type="match status" value="1"/>
</dbReference>
<feature type="transmembrane region" description="Helical" evidence="9">
    <location>
        <begin position="273"/>
        <end position="290"/>
    </location>
</feature>
<dbReference type="GO" id="GO:0015421">
    <property type="term" value="F:ABC-type oligopeptide transporter activity"/>
    <property type="evidence" value="ECO:0007669"/>
    <property type="project" value="TreeGrafter"/>
</dbReference>
<dbReference type="PROSITE" id="PS50893">
    <property type="entry name" value="ABC_TRANSPORTER_2"/>
    <property type="match status" value="1"/>
</dbReference>
<keyword evidence="7 9" id="KW-1133">Transmembrane helix</keyword>
<evidence type="ECO:0000259" key="11">
    <source>
        <dbReference type="PROSITE" id="PS50929"/>
    </source>
</evidence>
<feature type="transmembrane region" description="Helical" evidence="9">
    <location>
        <begin position="56"/>
        <end position="76"/>
    </location>
</feature>
<comment type="subcellular location">
    <subcellularLocation>
        <location evidence="1">Cell membrane</location>
        <topology evidence="1">Multi-pass membrane protein</topology>
    </subcellularLocation>
</comment>
<dbReference type="GO" id="GO:0016887">
    <property type="term" value="F:ATP hydrolysis activity"/>
    <property type="evidence" value="ECO:0007669"/>
    <property type="project" value="InterPro"/>
</dbReference>
<dbReference type="InterPro" id="IPR027417">
    <property type="entry name" value="P-loop_NTPase"/>
</dbReference>
<dbReference type="Pfam" id="PF00664">
    <property type="entry name" value="ABC_membrane"/>
    <property type="match status" value="1"/>
</dbReference>
<keyword evidence="8 9" id="KW-0472">Membrane</keyword>
<dbReference type="Proteomes" id="UP000244890">
    <property type="component" value="Chromosome"/>
</dbReference>
<organism evidence="12 13">
    <name type="scientific">Helicobacter apodemus</name>
    <dbReference type="NCBI Taxonomy" id="135569"/>
    <lineage>
        <taxon>Bacteria</taxon>
        <taxon>Pseudomonadati</taxon>
        <taxon>Campylobacterota</taxon>
        <taxon>Epsilonproteobacteria</taxon>
        <taxon>Campylobacterales</taxon>
        <taxon>Helicobacteraceae</taxon>
        <taxon>Helicobacter</taxon>
    </lineage>
</organism>
<dbReference type="SUPFAM" id="SSF90123">
    <property type="entry name" value="ABC transporter transmembrane region"/>
    <property type="match status" value="1"/>
</dbReference>
<feature type="transmembrane region" description="Helical" evidence="9">
    <location>
        <begin position="20"/>
        <end position="44"/>
    </location>
</feature>
<feature type="domain" description="ABC transmembrane type-1" evidence="11">
    <location>
        <begin position="22"/>
        <end position="301"/>
    </location>
</feature>
<evidence type="ECO:0000313" key="13">
    <source>
        <dbReference type="Proteomes" id="UP000244890"/>
    </source>
</evidence>
<evidence type="ECO:0000256" key="6">
    <source>
        <dbReference type="ARBA" id="ARBA00022840"/>
    </source>
</evidence>
<evidence type="ECO:0000256" key="1">
    <source>
        <dbReference type="ARBA" id="ARBA00004651"/>
    </source>
</evidence>
<dbReference type="InterPro" id="IPR011527">
    <property type="entry name" value="ABC1_TM_dom"/>
</dbReference>
<dbReference type="InterPro" id="IPR017871">
    <property type="entry name" value="ABC_transporter-like_CS"/>
</dbReference>
<dbReference type="SUPFAM" id="SSF52540">
    <property type="entry name" value="P-loop containing nucleoside triphosphate hydrolases"/>
    <property type="match status" value="1"/>
</dbReference>
<dbReference type="SMART" id="SM00382">
    <property type="entry name" value="AAA"/>
    <property type="match status" value="1"/>
</dbReference>
<dbReference type="InterPro" id="IPR003593">
    <property type="entry name" value="AAA+_ATPase"/>
</dbReference>
<keyword evidence="5" id="KW-0547">Nucleotide-binding</keyword>
<dbReference type="FunFam" id="3.40.50.300:FF:000221">
    <property type="entry name" value="Multidrug ABC transporter ATP-binding protein"/>
    <property type="match status" value="1"/>
</dbReference>
<dbReference type="InterPro" id="IPR003439">
    <property type="entry name" value="ABC_transporter-like_ATP-bd"/>
</dbReference>
<name>A0A2U8FCA9_9HELI</name>
<dbReference type="PROSITE" id="PS50929">
    <property type="entry name" value="ABC_TM1F"/>
    <property type="match status" value="1"/>
</dbReference>
<evidence type="ECO:0000256" key="3">
    <source>
        <dbReference type="ARBA" id="ARBA00022475"/>
    </source>
</evidence>
<evidence type="ECO:0000256" key="7">
    <source>
        <dbReference type="ARBA" id="ARBA00022989"/>
    </source>
</evidence>
<dbReference type="Gene3D" id="1.20.1560.10">
    <property type="entry name" value="ABC transporter type 1, transmembrane domain"/>
    <property type="match status" value="1"/>
</dbReference>
<evidence type="ECO:0000259" key="10">
    <source>
        <dbReference type="PROSITE" id="PS50893"/>
    </source>
</evidence>
<dbReference type="InterPro" id="IPR036640">
    <property type="entry name" value="ABC1_TM_sf"/>
</dbReference>
<feature type="transmembrane region" description="Helical" evidence="9">
    <location>
        <begin position="159"/>
        <end position="178"/>
    </location>
</feature>
<evidence type="ECO:0000256" key="9">
    <source>
        <dbReference type="SAM" id="Phobius"/>
    </source>
</evidence>
<keyword evidence="3" id="KW-1003">Cell membrane</keyword>
<keyword evidence="6" id="KW-0067">ATP-binding</keyword>
<evidence type="ECO:0000256" key="8">
    <source>
        <dbReference type="ARBA" id="ARBA00023136"/>
    </source>
</evidence>
<dbReference type="EMBL" id="CP021886">
    <property type="protein sequence ID" value="AWI33776.1"/>
    <property type="molecule type" value="Genomic_DNA"/>
</dbReference>
<reference evidence="12 13" key="1">
    <citation type="submission" date="2017-06" db="EMBL/GenBank/DDBJ databases">
        <title>Complete genome of Helicobacter apodemus.</title>
        <authorList>
            <person name="Cho S."/>
        </authorList>
    </citation>
    <scope>NUCLEOTIDE SEQUENCE [LARGE SCALE GENOMIC DNA]</scope>
    <source>
        <strain evidence="13">SNUVETPUB-15-01</strain>
    </source>
</reference>
<keyword evidence="4 9" id="KW-0812">Transmembrane</keyword>
<dbReference type="AlphaFoldDB" id="A0A2U8FCA9"/>
<dbReference type="Pfam" id="PF00005">
    <property type="entry name" value="ABC_tran"/>
    <property type="match status" value="1"/>
</dbReference>